<dbReference type="PANTHER" id="PTHR43271:SF1">
    <property type="entry name" value="INNER MEMBRANE TRANSPORT PROTEIN YNFM"/>
    <property type="match status" value="1"/>
</dbReference>
<comment type="similarity">
    <text evidence="2">Belongs to the major facilitator superfamily.</text>
</comment>
<feature type="domain" description="Major facilitator superfamily (MFS) profile" evidence="9">
    <location>
        <begin position="20"/>
        <end position="402"/>
    </location>
</feature>
<dbReference type="PROSITE" id="PS50850">
    <property type="entry name" value="MFS"/>
    <property type="match status" value="1"/>
</dbReference>
<feature type="transmembrane region" description="Helical" evidence="8">
    <location>
        <begin position="27"/>
        <end position="46"/>
    </location>
</feature>
<feature type="transmembrane region" description="Helical" evidence="8">
    <location>
        <begin position="90"/>
        <end position="109"/>
    </location>
</feature>
<feature type="transmembrane region" description="Helical" evidence="8">
    <location>
        <begin position="315"/>
        <end position="333"/>
    </location>
</feature>
<evidence type="ECO:0000256" key="7">
    <source>
        <dbReference type="ARBA" id="ARBA00023136"/>
    </source>
</evidence>
<keyword evidence="5 8" id="KW-0812">Transmembrane</keyword>
<proteinExistence type="inferred from homology"/>
<evidence type="ECO:0000256" key="8">
    <source>
        <dbReference type="SAM" id="Phobius"/>
    </source>
</evidence>
<evidence type="ECO:0000256" key="3">
    <source>
        <dbReference type="ARBA" id="ARBA00022448"/>
    </source>
</evidence>
<dbReference type="Proteomes" id="UP000450676">
    <property type="component" value="Unassembled WGS sequence"/>
</dbReference>
<evidence type="ECO:0000313" key="11">
    <source>
        <dbReference type="Proteomes" id="UP000450676"/>
    </source>
</evidence>
<keyword evidence="3" id="KW-0813">Transport</keyword>
<keyword evidence="11" id="KW-1185">Reference proteome</keyword>
<feature type="transmembrane region" description="Helical" evidence="8">
    <location>
        <begin position="345"/>
        <end position="368"/>
    </location>
</feature>
<evidence type="ECO:0000256" key="1">
    <source>
        <dbReference type="ARBA" id="ARBA00004651"/>
    </source>
</evidence>
<accession>A0A7X4HBD7</accession>
<dbReference type="PROSITE" id="PS00216">
    <property type="entry name" value="SUGAR_TRANSPORT_1"/>
    <property type="match status" value="1"/>
</dbReference>
<dbReference type="InterPro" id="IPR005829">
    <property type="entry name" value="Sugar_transporter_CS"/>
</dbReference>
<reference evidence="10 11" key="1">
    <citation type="submission" date="2019-12" db="EMBL/GenBank/DDBJ databases">
        <title>Novel species isolated from a subtropical stream in China.</title>
        <authorList>
            <person name="Lu H."/>
        </authorList>
    </citation>
    <scope>NUCLEOTIDE SEQUENCE [LARGE SCALE GENOMIC DNA]</scope>
    <source>
        <strain evidence="10 11">FT127W</strain>
    </source>
</reference>
<keyword evidence="4" id="KW-1003">Cell membrane</keyword>
<dbReference type="GO" id="GO:0005886">
    <property type="term" value="C:plasma membrane"/>
    <property type="evidence" value="ECO:0007669"/>
    <property type="project" value="UniProtKB-SubCell"/>
</dbReference>
<feature type="transmembrane region" description="Helical" evidence="8">
    <location>
        <begin position="58"/>
        <end position="78"/>
    </location>
</feature>
<name>A0A7X4HBD7_9BURK</name>
<feature type="transmembrane region" description="Helical" evidence="8">
    <location>
        <begin position="173"/>
        <end position="195"/>
    </location>
</feature>
<dbReference type="InterPro" id="IPR036259">
    <property type="entry name" value="MFS_trans_sf"/>
</dbReference>
<keyword evidence="6 8" id="KW-1133">Transmembrane helix</keyword>
<dbReference type="EMBL" id="WWCU01000011">
    <property type="protein sequence ID" value="MYN08148.1"/>
    <property type="molecule type" value="Genomic_DNA"/>
</dbReference>
<dbReference type="SUPFAM" id="SSF103473">
    <property type="entry name" value="MFS general substrate transporter"/>
    <property type="match status" value="1"/>
</dbReference>
<evidence type="ECO:0000256" key="6">
    <source>
        <dbReference type="ARBA" id="ARBA00022989"/>
    </source>
</evidence>
<feature type="transmembrane region" description="Helical" evidence="8">
    <location>
        <begin position="374"/>
        <end position="396"/>
    </location>
</feature>
<evidence type="ECO:0000259" key="9">
    <source>
        <dbReference type="PROSITE" id="PS50850"/>
    </source>
</evidence>
<comment type="caution">
    <text evidence="10">The sequence shown here is derived from an EMBL/GenBank/DDBJ whole genome shotgun (WGS) entry which is preliminary data.</text>
</comment>
<dbReference type="PANTHER" id="PTHR43271">
    <property type="entry name" value="BLL2771 PROTEIN"/>
    <property type="match status" value="1"/>
</dbReference>
<dbReference type="RefSeq" id="WP_161072479.1">
    <property type="nucleotide sequence ID" value="NZ_CP086370.1"/>
</dbReference>
<feature type="transmembrane region" description="Helical" evidence="8">
    <location>
        <begin position="115"/>
        <end position="136"/>
    </location>
</feature>
<dbReference type="Pfam" id="PF07690">
    <property type="entry name" value="MFS_1"/>
    <property type="match status" value="1"/>
</dbReference>
<dbReference type="AlphaFoldDB" id="A0A7X4HBD7"/>
<feature type="transmembrane region" description="Helical" evidence="8">
    <location>
        <begin position="148"/>
        <end position="167"/>
    </location>
</feature>
<evidence type="ECO:0000256" key="2">
    <source>
        <dbReference type="ARBA" id="ARBA00008335"/>
    </source>
</evidence>
<keyword evidence="7 8" id="KW-0472">Membrane</keyword>
<protein>
    <submittedName>
        <fullName evidence="10">MFS transporter</fullName>
    </submittedName>
</protein>
<feature type="transmembrane region" description="Helical" evidence="8">
    <location>
        <begin position="260"/>
        <end position="281"/>
    </location>
</feature>
<feature type="transmembrane region" description="Helical" evidence="8">
    <location>
        <begin position="293"/>
        <end position="309"/>
    </location>
</feature>
<dbReference type="CDD" id="cd17324">
    <property type="entry name" value="MFS_NepI_like"/>
    <property type="match status" value="1"/>
</dbReference>
<comment type="subcellular location">
    <subcellularLocation>
        <location evidence="1">Cell membrane</location>
        <topology evidence="1">Multi-pass membrane protein</topology>
    </subcellularLocation>
</comment>
<evidence type="ECO:0000256" key="4">
    <source>
        <dbReference type="ARBA" id="ARBA00022475"/>
    </source>
</evidence>
<evidence type="ECO:0000313" key="10">
    <source>
        <dbReference type="EMBL" id="MYN08148.1"/>
    </source>
</evidence>
<feature type="transmembrane region" description="Helical" evidence="8">
    <location>
        <begin position="229"/>
        <end position="248"/>
    </location>
</feature>
<organism evidence="10 11">
    <name type="scientific">Pseudoduganella aquatica</name>
    <dbReference type="NCBI Taxonomy" id="2660641"/>
    <lineage>
        <taxon>Bacteria</taxon>
        <taxon>Pseudomonadati</taxon>
        <taxon>Pseudomonadota</taxon>
        <taxon>Betaproteobacteria</taxon>
        <taxon>Burkholderiales</taxon>
        <taxon>Oxalobacteraceae</taxon>
        <taxon>Telluria group</taxon>
        <taxon>Pseudoduganella</taxon>
    </lineage>
</organism>
<dbReference type="Gene3D" id="1.20.1250.20">
    <property type="entry name" value="MFS general substrate transporter like domains"/>
    <property type="match status" value="1"/>
</dbReference>
<evidence type="ECO:0000256" key="5">
    <source>
        <dbReference type="ARBA" id="ARBA00022692"/>
    </source>
</evidence>
<dbReference type="InterPro" id="IPR011701">
    <property type="entry name" value="MFS"/>
</dbReference>
<dbReference type="InterPro" id="IPR020846">
    <property type="entry name" value="MFS_dom"/>
</dbReference>
<sequence length="415" mass="43841">MKPSFISRAVIMGITAGSPQFKRTNRALFFSGFSCFALLYSVQPLMPLLGREFALTAAQSSLALSVSTAALAVSLLLSSLLSDRIGRKPLMGAALTIAAVMTVLCAVAQNYGQFLVMRALLGFALGGMPAVAMSYLSEEVEPGSLGLSMGLLIGGNAFGGMAGRILVSVMSDFFSWRAAMAAMGVAGLLAAAEFYRSLPRSRNFRPAQGGLRELGNGLRRQFTDDGMPWLFGMGFLLMGCMVSAYNFIGFRLLGAPFDLSQSLVGAISFLYLLGMFSSVWAGRLADKLGRRRVLWWLLMAMLGGMLLTLSGNLVLIFGGLALFTFCFFASHSVTSSWVGRRAQSASALASALYLFFYYIGSAVIGWLAGVAWGVAGWTGVVAVLGCGLAGALLIALRLRNLAPAAPVEPAQLAAA</sequence>
<dbReference type="GO" id="GO:0022857">
    <property type="term" value="F:transmembrane transporter activity"/>
    <property type="evidence" value="ECO:0007669"/>
    <property type="project" value="InterPro"/>
</dbReference>
<gene>
    <name evidence="10" type="ORF">GTP77_12475</name>
</gene>